<dbReference type="RefSeq" id="WP_109747345.1">
    <property type="nucleotide sequence ID" value="NZ_CABJAT010000008.1"/>
</dbReference>
<proteinExistence type="predicted"/>
<dbReference type="Gene3D" id="3.30.70.1290">
    <property type="entry name" value="Transposase IS200-like"/>
    <property type="match status" value="1"/>
</dbReference>
<dbReference type="AlphaFoldDB" id="A0AB73T1E9"/>
<gene>
    <name evidence="1" type="ORF">C7383_11035</name>
</gene>
<keyword evidence="2" id="KW-1185">Reference proteome</keyword>
<dbReference type="InterPro" id="IPR036515">
    <property type="entry name" value="Transposase_17_sf"/>
</dbReference>
<accession>A0AB73T1E9</accession>
<dbReference type="Proteomes" id="UP000245412">
    <property type="component" value="Unassembled WGS sequence"/>
</dbReference>
<comment type="caution">
    <text evidence="1">The sequence shown here is derived from an EMBL/GenBank/DDBJ whole genome shotgun (WGS) entry which is preliminary data.</text>
</comment>
<evidence type="ECO:0008006" key="3">
    <source>
        <dbReference type="Google" id="ProtNLM"/>
    </source>
</evidence>
<evidence type="ECO:0000313" key="2">
    <source>
        <dbReference type="Proteomes" id="UP000245412"/>
    </source>
</evidence>
<dbReference type="GO" id="GO:0004803">
    <property type="term" value="F:transposase activity"/>
    <property type="evidence" value="ECO:0007669"/>
    <property type="project" value="InterPro"/>
</dbReference>
<dbReference type="EMBL" id="QGGY01000010">
    <property type="protein sequence ID" value="PWJ73999.1"/>
    <property type="molecule type" value="Genomic_DNA"/>
</dbReference>
<protein>
    <recommendedName>
        <fullName evidence="3">Transposase IS200-like domain-containing protein</fullName>
    </recommendedName>
</protein>
<organism evidence="1 2">
    <name type="scientific">Murimonas intestini</name>
    <dbReference type="NCBI Taxonomy" id="1337051"/>
    <lineage>
        <taxon>Bacteria</taxon>
        <taxon>Bacillati</taxon>
        <taxon>Bacillota</taxon>
        <taxon>Clostridia</taxon>
        <taxon>Lachnospirales</taxon>
        <taxon>Lachnospiraceae</taxon>
        <taxon>Murimonas</taxon>
    </lineage>
</organism>
<dbReference type="GO" id="GO:0003677">
    <property type="term" value="F:DNA binding"/>
    <property type="evidence" value="ECO:0007669"/>
    <property type="project" value="InterPro"/>
</dbReference>
<name>A0AB73T1E9_9FIRM</name>
<dbReference type="GO" id="GO:0006313">
    <property type="term" value="P:DNA transposition"/>
    <property type="evidence" value="ECO:0007669"/>
    <property type="project" value="InterPro"/>
</dbReference>
<sequence>MKTKEETGLFILKGKEKKNVLADECDKKKLLDIVQQIKICLPFKVYAYCVLDSEARFIFKMPADAEEEVLCDIADDFTAYYRLNREIKGAVIRDARRARVFDSKDKLKKSWLELHNLPVKKEFVKRASDYWWSSYQDYSGRYLSGIVSQEPMLHLLDENIDKARKKFSSYYKKR</sequence>
<evidence type="ECO:0000313" key="1">
    <source>
        <dbReference type="EMBL" id="PWJ73999.1"/>
    </source>
</evidence>
<reference evidence="1 2" key="1">
    <citation type="submission" date="2018-05" db="EMBL/GenBank/DDBJ databases">
        <authorList>
            <person name="Goeker M."/>
            <person name="Huntemann M."/>
            <person name="Clum A."/>
            <person name="Pillay M."/>
            <person name="Palaniappan K."/>
            <person name="Varghese N."/>
            <person name="Mikhailova N."/>
            <person name="Stamatis D."/>
            <person name="Reddy T."/>
            <person name="Daum C."/>
            <person name="Shapiro N."/>
            <person name="Ivanova N."/>
            <person name="Kyrpides N."/>
            <person name="Woyke T."/>
        </authorList>
    </citation>
    <scope>NUCLEOTIDE SEQUENCE [LARGE SCALE GENOMIC DNA]</scope>
    <source>
        <strain evidence="1 2">DSM 26524</strain>
    </source>
</reference>